<protein>
    <submittedName>
        <fullName evidence="1 2">Uncharacterized protein</fullName>
    </submittedName>
</protein>
<proteinExistence type="predicted"/>
<organism evidence="1">
    <name type="scientific">Glycine max</name>
    <name type="common">Soybean</name>
    <name type="synonym">Glycine hispida</name>
    <dbReference type="NCBI Taxonomy" id="3847"/>
    <lineage>
        <taxon>Eukaryota</taxon>
        <taxon>Viridiplantae</taxon>
        <taxon>Streptophyta</taxon>
        <taxon>Embryophyta</taxon>
        <taxon>Tracheophyta</taxon>
        <taxon>Spermatophyta</taxon>
        <taxon>Magnoliopsida</taxon>
        <taxon>eudicotyledons</taxon>
        <taxon>Gunneridae</taxon>
        <taxon>Pentapetalae</taxon>
        <taxon>rosids</taxon>
        <taxon>fabids</taxon>
        <taxon>Fabales</taxon>
        <taxon>Fabaceae</taxon>
        <taxon>Papilionoideae</taxon>
        <taxon>50 kb inversion clade</taxon>
        <taxon>NPAAA clade</taxon>
        <taxon>indigoferoid/millettioid clade</taxon>
        <taxon>Phaseoleae</taxon>
        <taxon>Glycine</taxon>
        <taxon>Glycine subgen. Soja</taxon>
    </lineage>
</organism>
<reference evidence="1" key="3">
    <citation type="submission" date="2018-07" db="EMBL/GenBank/DDBJ databases">
        <title>WGS assembly of Glycine max.</title>
        <authorList>
            <person name="Schmutz J."/>
            <person name="Cannon S."/>
            <person name="Schlueter J."/>
            <person name="Ma J."/>
            <person name="Mitros T."/>
            <person name="Nelson W."/>
            <person name="Hyten D."/>
            <person name="Song Q."/>
            <person name="Thelen J."/>
            <person name="Cheng J."/>
            <person name="Xu D."/>
            <person name="Hellsten U."/>
            <person name="May G."/>
            <person name="Yu Y."/>
            <person name="Sakurai T."/>
            <person name="Umezawa T."/>
            <person name="Bhattacharyya M."/>
            <person name="Sandhu D."/>
            <person name="Valliyodan B."/>
            <person name="Lindquist E."/>
            <person name="Peto M."/>
            <person name="Grant D."/>
            <person name="Shu S."/>
            <person name="Goodstein D."/>
            <person name="Barry K."/>
            <person name="Futrell-Griggs M."/>
            <person name="Abernathy B."/>
            <person name="Du J."/>
            <person name="Tian Z."/>
            <person name="Zhu L."/>
            <person name="Gill N."/>
            <person name="Joshi T."/>
            <person name="Libault M."/>
            <person name="Sethuraman A."/>
            <person name="Zhang X."/>
            <person name="Shinozaki K."/>
            <person name="Nguyen H."/>
            <person name="Wing R."/>
            <person name="Cregan P."/>
            <person name="Specht J."/>
            <person name="Grimwood J."/>
            <person name="Rokhsar D."/>
            <person name="Stacey G."/>
            <person name="Shoemaker R."/>
            <person name="Jackson S."/>
        </authorList>
    </citation>
    <scope>NUCLEOTIDE SEQUENCE</scope>
    <source>
        <tissue evidence="1">Callus</tissue>
    </source>
</reference>
<dbReference type="InParanoid" id="A0A0R0JIJ4"/>
<evidence type="ECO:0000313" key="2">
    <source>
        <dbReference type="EnsemblPlants" id="KRH52139"/>
    </source>
</evidence>
<dbReference type="Proteomes" id="UP000008827">
    <property type="component" value="Chromosome 6"/>
</dbReference>
<dbReference type="AlphaFoldDB" id="A0A0R0JIJ4"/>
<sequence>MVLCDSSENSLRFQFETYLPTIDVPTIFSSWLDWNFSCFFLDTNRKLRSFNEYERVSQGSMGVGETQKKDLQKGQKEKEMKCIIRFEISSCHNFTNRAVSQELCNLVI</sequence>
<dbReference type="EnsemblPlants" id="KRH52139">
    <property type="protein sequence ID" value="KRH52139"/>
    <property type="gene ID" value="GLYMA_06G049100"/>
</dbReference>
<name>A0A0R0JIJ4_SOYBN</name>
<reference evidence="2" key="2">
    <citation type="submission" date="2018-02" db="UniProtKB">
        <authorList>
            <consortium name="EnsemblPlants"/>
        </authorList>
    </citation>
    <scope>IDENTIFICATION</scope>
    <source>
        <strain evidence="2">Williams 82</strain>
    </source>
</reference>
<dbReference type="Gramene" id="KRH52139">
    <property type="protein sequence ID" value="KRH52139"/>
    <property type="gene ID" value="GLYMA_06G049100"/>
</dbReference>
<reference evidence="1 2" key="1">
    <citation type="journal article" date="2010" name="Nature">
        <title>Genome sequence of the palaeopolyploid soybean.</title>
        <authorList>
            <person name="Schmutz J."/>
            <person name="Cannon S.B."/>
            <person name="Schlueter J."/>
            <person name="Ma J."/>
            <person name="Mitros T."/>
            <person name="Nelson W."/>
            <person name="Hyten D.L."/>
            <person name="Song Q."/>
            <person name="Thelen J.J."/>
            <person name="Cheng J."/>
            <person name="Xu D."/>
            <person name="Hellsten U."/>
            <person name="May G.D."/>
            <person name="Yu Y."/>
            <person name="Sakurai T."/>
            <person name="Umezawa T."/>
            <person name="Bhattacharyya M.K."/>
            <person name="Sandhu D."/>
            <person name="Valliyodan B."/>
            <person name="Lindquist E."/>
            <person name="Peto M."/>
            <person name="Grant D."/>
            <person name="Shu S."/>
            <person name="Goodstein D."/>
            <person name="Barry K."/>
            <person name="Futrell-Griggs M."/>
            <person name="Abernathy B."/>
            <person name="Du J."/>
            <person name="Tian Z."/>
            <person name="Zhu L."/>
            <person name="Gill N."/>
            <person name="Joshi T."/>
            <person name="Libault M."/>
            <person name="Sethuraman A."/>
            <person name="Zhang X.-C."/>
            <person name="Shinozaki K."/>
            <person name="Nguyen H.T."/>
            <person name="Wing R.A."/>
            <person name="Cregan P."/>
            <person name="Specht J."/>
            <person name="Grimwood J."/>
            <person name="Rokhsar D."/>
            <person name="Stacey G."/>
            <person name="Shoemaker R.C."/>
            <person name="Jackson S.A."/>
        </authorList>
    </citation>
    <scope>NUCLEOTIDE SEQUENCE [LARGE SCALE GENOMIC DNA]</scope>
    <source>
        <strain evidence="2">cv. Williams 82</strain>
        <tissue evidence="1">Callus</tissue>
    </source>
</reference>
<evidence type="ECO:0000313" key="3">
    <source>
        <dbReference type="Proteomes" id="UP000008827"/>
    </source>
</evidence>
<accession>A0A0R0JIJ4</accession>
<evidence type="ECO:0000313" key="1">
    <source>
        <dbReference type="EMBL" id="KRH52139.1"/>
    </source>
</evidence>
<gene>
    <name evidence="1" type="ORF">GLYMA_06G049100</name>
</gene>
<keyword evidence="3" id="KW-1185">Reference proteome</keyword>
<dbReference type="EMBL" id="CM000839">
    <property type="protein sequence ID" value="KRH52139.1"/>
    <property type="molecule type" value="Genomic_DNA"/>
</dbReference>